<gene>
    <name evidence="1" type="ORF">OMO38_17085</name>
</gene>
<dbReference type="Proteomes" id="UP001163731">
    <property type="component" value="Unassembled WGS sequence"/>
</dbReference>
<dbReference type="RefSeq" id="WP_264751398.1">
    <property type="nucleotide sequence ID" value="NZ_JAPDHW010000015.1"/>
</dbReference>
<evidence type="ECO:0000313" key="2">
    <source>
        <dbReference type="Proteomes" id="UP001163731"/>
    </source>
</evidence>
<keyword evidence="2" id="KW-1185">Reference proteome</keyword>
<reference evidence="1" key="1">
    <citation type="submission" date="2022-10" db="EMBL/GenBank/DDBJ databases">
        <title>Chryseobacterium babae sp. nov. isolated from the gut of the beetle Oryctes rhinoceros, and Chryseobacterium kimseyorum sp. nov., isolated from a stick insect rearing cage.</title>
        <authorList>
            <person name="Shelomi M."/>
            <person name="Han C.-J."/>
            <person name="Chen W.-M."/>
            <person name="Chen H.-K."/>
            <person name="Liaw S.-J."/>
            <person name="Muhle E."/>
            <person name="Clermont D."/>
        </authorList>
    </citation>
    <scope>NUCLEOTIDE SEQUENCE</scope>
    <source>
        <strain evidence="1">09-1422</strain>
    </source>
</reference>
<protein>
    <recommendedName>
        <fullName evidence="3">Peptidase S74 domain-containing protein</fullName>
    </recommendedName>
</protein>
<proteinExistence type="predicted"/>
<dbReference type="EMBL" id="JAPDHW010000015">
    <property type="protein sequence ID" value="MCW3170245.1"/>
    <property type="molecule type" value="Genomic_DNA"/>
</dbReference>
<evidence type="ECO:0008006" key="3">
    <source>
        <dbReference type="Google" id="ProtNLM"/>
    </source>
</evidence>
<accession>A0ABT3I2E3</accession>
<sequence length="457" mass="48756">MTKIFITIFSLAFVTIYSQVGIDTTDPKATLDVTAKAADLSKIDGIIAPRLSGNELKSKDGLYGPNQNAAFVYATSAASPTTAKTVDVTKSGYYYYDSLLAKWVAFQSSAGSGITTNEISNPINTITSIVNGISTTTNAVNVVSNTSAANSNTLTTTVNGVTGTSVNLVKSVSNTVSATNFLTTTVNGVASTPVSIKNIYNSDGTLTGDRTMTMAGYRLYLEGVTGTTRFSNDTGGASIAHLASTGRADFIMRAGTSGMQFFVDPNAAAQISAGTSSTSLSLGTSGTNAAAPIGFFTSTGGGANGQYRAEIAGDGRFNIVNNLSVGYGNQQTFTGTQKLKVNGSIVTTSNTYPDYVFEKYFTGNSIIKPDYHFKNLEETKSFVKENHHLPGIVSIKDLQKSEDGYDVDMTQLSIQQLEKIEELYLHAFDQEETIKQQQSEIIDLKLRLEKLERITLK</sequence>
<comment type="caution">
    <text evidence="1">The sequence shown here is derived from an EMBL/GenBank/DDBJ whole genome shotgun (WGS) entry which is preliminary data.</text>
</comment>
<evidence type="ECO:0000313" key="1">
    <source>
        <dbReference type="EMBL" id="MCW3170245.1"/>
    </source>
</evidence>
<organism evidence="1 2">
    <name type="scientific">Chryseobacterium kimseyorum</name>
    <dbReference type="NCBI Taxonomy" id="2984028"/>
    <lineage>
        <taxon>Bacteria</taxon>
        <taxon>Pseudomonadati</taxon>
        <taxon>Bacteroidota</taxon>
        <taxon>Flavobacteriia</taxon>
        <taxon>Flavobacteriales</taxon>
        <taxon>Weeksellaceae</taxon>
        <taxon>Chryseobacterium group</taxon>
        <taxon>Chryseobacterium</taxon>
    </lineage>
</organism>
<name>A0ABT3I2E3_9FLAO</name>